<comment type="pathway">
    <text evidence="1">Cofactor biosynthesis; riboflavin biosynthesis.</text>
</comment>
<dbReference type="Gene3D" id="3.40.430.10">
    <property type="entry name" value="Dihydrofolate Reductase, subunit A"/>
    <property type="match status" value="1"/>
</dbReference>
<protein>
    <submittedName>
        <fullName evidence="5">Dihydrofolate reductase family protein</fullName>
    </submittedName>
</protein>
<feature type="domain" description="Bacterial bifunctional deaminase-reductase C-terminal" evidence="4">
    <location>
        <begin position="4"/>
        <end position="212"/>
    </location>
</feature>
<dbReference type="PANTHER" id="PTHR38011:SF7">
    <property type="entry name" value="2,5-DIAMINO-6-RIBOSYLAMINO-4(3H)-PYRIMIDINONE 5'-PHOSPHATE REDUCTASE"/>
    <property type="match status" value="1"/>
</dbReference>
<dbReference type="GO" id="GO:0008703">
    <property type="term" value="F:5-amino-6-(5-phosphoribosylamino)uracil reductase activity"/>
    <property type="evidence" value="ECO:0007669"/>
    <property type="project" value="InterPro"/>
</dbReference>
<dbReference type="GO" id="GO:0009231">
    <property type="term" value="P:riboflavin biosynthetic process"/>
    <property type="evidence" value="ECO:0007669"/>
    <property type="project" value="InterPro"/>
</dbReference>
<comment type="caution">
    <text evidence="5">The sequence shown here is derived from an EMBL/GenBank/DDBJ whole genome shotgun (WGS) entry which is preliminary data.</text>
</comment>
<reference evidence="5 6" key="1">
    <citation type="submission" date="2020-08" db="EMBL/GenBank/DDBJ databases">
        <title>Bridging the membrane lipid divide: bacteria of the FCB group superphylum have the potential to synthesize archaeal ether lipids.</title>
        <authorList>
            <person name="Villanueva L."/>
            <person name="Von Meijenfeldt F.A.B."/>
            <person name="Westbye A.B."/>
            <person name="Yadav S."/>
            <person name="Hopmans E.C."/>
            <person name="Dutilh B.E."/>
            <person name="Sinninghe Damste J.S."/>
        </authorList>
    </citation>
    <scope>NUCLEOTIDE SEQUENCE [LARGE SCALE GENOMIC DNA]</scope>
    <source>
        <strain evidence="5">NIOZ-UU17</strain>
    </source>
</reference>
<dbReference type="SUPFAM" id="SSF53597">
    <property type="entry name" value="Dihydrofolate reductase-like"/>
    <property type="match status" value="1"/>
</dbReference>
<dbReference type="EMBL" id="JACNIG010000193">
    <property type="protein sequence ID" value="MBC8431930.1"/>
    <property type="molecule type" value="Genomic_DNA"/>
</dbReference>
<gene>
    <name evidence="5" type="ORF">H8D96_08410</name>
</gene>
<evidence type="ECO:0000313" key="5">
    <source>
        <dbReference type="EMBL" id="MBC8431930.1"/>
    </source>
</evidence>
<dbReference type="Proteomes" id="UP000605201">
    <property type="component" value="Unassembled WGS sequence"/>
</dbReference>
<keyword evidence="3" id="KW-0560">Oxidoreductase</keyword>
<evidence type="ECO:0000259" key="4">
    <source>
        <dbReference type="Pfam" id="PF01872"/>
    </source>
</evidence>
<proteinExistence type="predicted"/>
<name>A0A8J6TSB4_9BACT</name>
<keyword evidence="2" id="KW-0521">NADP</keyword>
<dbReference type="InterPro" id="IPR002734">
    <property type="entry name" value="RibDG_C"/>
</dbReference>
<evidence type="ECO:0000256" key="3">
    <source>
        <dbReference type="ARBA" id="ARBA00023002"/>
    </source>
</evidence>
<accession>A0A8J6TSB4</accession>
<dbReference type="PANTHER" id="PTHR38011">
    <property type="entry name" value="DIHYDROFOLATE REDUCTASE FAMILY PROTEIN (AFU_ORTHOLOGUE AFUA_8G06820)"/>
    <property type="match status" value="1"/>
</dbReference>
<evidence type="ECO:0000256" key="1">
    <source>
        <dbReference type="ARBA" id="ARBA00005104"/>
    </source>
</evidence>
<evidence type="ECO:0000313" key="6">
    <source>
        <dbReference type="Proteomes" id="UP000605201"/>
    </source>
</evidence>
<dbReference type="InterPro" id="IPR050765">
    <property type="entry name" value="Riboflavin_Biosynth_HTPR"/>
</dbReference>
<dbReference type="Pfam" id="PF01872">
    <property type="entry name" value="RibD_C"/>
    <property type="match status" value="1"/>
</dbReference>
<organism evidence="5 6">
    <name type="scientific">Candidatus Desulfatibia vada</name>
    <dbReference type="NCBI Taxonomy" id="2841696"/>
    <lineage>
        <taxon>Bacteria</taxon>
        <taxon>Pseudomonadati</taxon>
        <taxon>Thermodesulfobacteriota</taxon>
        <taxon>Desulfobacteria</taxon>
        <taxon>Desulfobacterales</taxon>
        <taxon>Desulfobacterales incertae sedis</taxon>
        <taxon>Candidatus Desulfatibia</taxon>
    </lineage>
</organism>
<dbReference type="AlphaFoldDB" id="A0A8J6TSB4"/>
<dbReference type="InterPro" id="IPR024072">
    <property type="entry name" value="DHFR-like_dom_sf"/>
</dbReference>
<evidence type="ECO:0000256" key="2">
    <source>
        <dbReference type="ARBA" id="ARBA00022857"/>
    </source>
</evidence>
<sequence>MNRPYTIMLVAVSLDGKIAPERKPGQPNPVGPSLIAPDIMERHNSQRGSVDGIMVGLNCILLDDSRLTLRDAQGKNPTRIVLDGLAEMPAGARVLNDDAPTIVGVTADAPQDRVDAFKSKGANIIVCGRGKFVDLSPLVSELAHRWGIRRLLVEGGGTVHRSMIAANLYDEIHLIICPFIIGGARSITPVERSAFWPDETIPWVQLDKVEKLGDYLYVVYKPKVKT</sequence>